<accession>A0A2U1TST3</accession>
<name>A0A2U1TST3_9GAMM</name>
<keyword evidence="2" id="KW-1185">Reference proteome</keyword>
<dbReference type="NCBIfam" id="NF008265">
    <property type="entry name" value="PRK11037.1"/>
    <property type="match status" value="1"/>
</dbReference>
<reference evidence="1 2" key="1">
    <citation type="submission" date="2018-04" db="EMBL/GenBank/DDBJ databases">
        <title>Brenneria corticis sp.nov.</title>
        <authorList>
            <person name="Li Y."/>
        </authorList>
    </citation>
    <scope>NUCLEOTIDE SEQUENCE [LARGE SCALE GENOMIC DNA]</scope>
    <source>
        <strain evidence="1 2">CFCC 11842</strain>
    </source>
</reference>
<evidence type="ECO:0000313" key="2">
    <source>
        <dbReference type="Proteomes" id="UP000296159"/>
    </source>
</evidence>
<dbReference type="InterPro" id="IPR019633">
    <property type="entry name" value="DUF2498"/>
</dbReference>
<dbReference type="Proteomes" id="UP000296159">
    <property type="component" value="Unassembled WGS sequence"/>
</dbReference>
<dbReference type="AlphaFoldDB" id="A0A2U1TST3"/>
<protein>
    <recommendedName>
        <fullName evidence="3">DUF2498 domain-containing protein</fullName>
    </recommendedName>
</protein>
<evidence type="ECO:0000313" key="1">
    <source>
        <dbReference type="EMBL" id="PWC12468.1"/>
    </source>
</evidence>
<dbReference type="EMBL" id="QDKH01000023">
    <property type="protein sequence ID" value="PWC12468.1"/>
    <property type="molecule type" value="Genomic_DNA"/>
</dbReference>
<dbReference type="InterPro" id="IPR038191">
    <property type="entry name" value="YciN_sf"/>
</dbReference>
<proteinExistence type="predicted"/>
<evidence type="ECO:0008006" key="3">
    <source>
        <dbReference type="Google" id="ProtNLM"/>
    </source>
</evidence>
<organism evidence="1 2">
    <name type="scientific">Brenneria corticis</name>
    <dbReference type="NCBI Taxonomy" id="2173106"/>
    <lineage>
        <taxon>Bacteria</taxon>
        <taxon>Pseudomonadati</taxon>
        <taxon>Pseudomonadota</taxon>
        <taxon>Gammaproteobacteria</taxon>
        <taxon>Enterobacterales</taxon>
        <taxon>Pectobacteriaceae</taxon>
        <taxon>Brenneria</taxon>
    </lineage>
</organism>
<dbReference type="RefSeq" id="WP_136167701.1">
    <property type="nucleotide sequence ID" value="NZ_KZ819087.1"/>
</dbReference>
<dbReference type="Pfam" id="PF10692">
    <property type="entry name" value="DUF2498"/>
    <property type="match status" value="1"/>
</dbReference>
<gene>
    <name evidence="1" type="ORF">DDT56_17525</name>
</gene>
<comment type="caution">
    <text evidence="1">The sequence shown here is derived from an EMBL/GenBank/DDBJ whole genome shotgun (WGS) entry which is preliminary data.</text>
</comment>
<dbReference type="Gene3D" id="3.30.300.360">
    <property type="entry name" value="Protein of unknown function (DUF2498)"/>
    <property type="match status" value="1"/>
</dbReference>
<sequence length="89" mass="10178">MSEEMQFSVEKSPIDRQTLLAEANAIIKSHDDYLHGMAVDDVEQKNGVLVFRGEFFLDENGLPTLKTTAVFNMFKHLAHVLSEKYYLVD</sequence>